<organism evidence="8 9">
    <name type="scientific">Reinekea marina</name>
    <dbReference type="NCBI Taxonomy" id="1310421"/>
    <lineage>
        <taxon>Bacteria</taxon>
        <taxon>Pseudomonadati</taxon>
        <taxon>Pseudomonadota</taxon>
        <taxon>Gammaproteobacteria</taxon>
        <taxon>Oceanospirillales</taxon>
        <taxon>Saccharospirillaceae</taxon>
        <taxon>Reinekea</taxon>
    </lineage>
</organism>
<sequence>MANQTVIAVVLASTASFFWAANAIVGKMVVATLPAFTLSQFRWITAFLILLPFGLPKLLAQKNWFKANFWPLVGLSILSVTLYNTFQYWALEYTQPVNVGAFLAMLPVFIAIVSSIFGGAKQSLIQWITFLLAVFGALVVVTQGDWSVLRESGTGVGELLLVVAMLSWSFYTVLLKKLSPIGISSVALLTFFMGVGTLFIVPFWVFDMVREGAFIVPAKDQYWAVLFVALFPSLVSYFCWISAVNRSNATIAGLMITTAPLFNAILSMVVLNATISPIQWMGIALVSAGVAATLLLNKTASR</sequence>
<keyword evidence="2" id="KW-1003">Cell membrane</keyword>
<protein>
    <submittedName>
        <fullName evidence="8">DMT family transporter</fullName>
    </submittedName>
</protein>
<feature type="transmembrane region" description="Helical" evidence="6">
    <location>
        <begin position="124"/>
        <end position="144"/>
    </location>
</feature>
<evidence type="ECO:0000256" key="4">
    <source>
        <dbReference type="ARBA" id="ARBA00022989"/>
    </source>
</evidence>
<evidence type="ECO:0000256" key="1">
    <source>
        <dbReference type="ARBA" id="ARBA00004651"/>
    </source>
</evidence>
<proteinExistence type="predicted"/>
<name>A0ABV7WUJ7_9GAMM</name>
<evidence type="ECO:0000256" key="6">
    <source>
        <dbReference type="SAM" id="Phobius"/>
    </source>
</evidence>
<dbReference type="Proteomes" id="UP001595710">
    <property type="component" value="Unassembled WGS sequence"/>
</dbReference>
<evidence type="ECO:0000259" key="7">
    <source>
        <dbReference type="Pfam" id="PF00892"/>
    </source>
</evidence>
<dbReference type="InterPro" id="IPR000620">
    <property type="entry name" value="EamA_dom"/>
</dbReference>
<evidence type="ECO:0000256" key="3">
    <source>
        <dbReference type="ARBA" id="ARBA00022692"/>
    </source>
</evidence>
<reference evidence="9" key="1">
    <citation type="journal article" date="2019" name="Int. J. Syst. Evol. Microbiol.">
        <title>The Global Catalogue of Microorganisms (GCM) 10K type strain sequencing project: providing services to taxonomists for standard genome sequencing and annotation.</title>
        <authorList>
            <consortium name="The Broad Institute Genomics Platform"/>
            <consortium name="The Broad Institute Genome Sequencing Center for Infectious Disease"/>
            <person name="Wu L."/>
            <person name="Ma J."/>
        </authorList>
    </citation>
    <scope>NUCLEOTIDE SEQUENCE [LARGE SCALE GENOMIC DNA]</scope>
    <source>
        <strain evidence="9">CECT 8288</strain>
    </source>
</reference>
<dbReference type="Pfam" id="PF00892">
    <property type="entry name" value="EamA"/>
    <property type="match status" value="2"/>
</dbReference>
<feature type="transmembrane region" description="Helical" evidence="6">
    <location>
        <begin position="251"/>
        <end position="271"/>
    </location>
</feature>
<dbReference type="EMBL" id="JBHRYN010000011">
    <property type="protein sequence ID" value="MFC3701758.1"/>
    <property type="molecule type" value="Genomic_DNA"/>
</dbReference>
<evidence type="ECO:0000313" key="8">
    <source>
        <dbReference type="EMBL" id="MFC3701758.1"/>
    </source>
</evidence>
<feature type="transmembrane region" description="Helical" evidence="6">
    <location>
        <begin position="33"/>
        <end position="55"/>
    </location>
</feature>
<keyword evidence="9" id="KW-1185">Reference proteome</keyword>
<keyword evidence="5 6" id="KW-0472">Membrane</keyword>
<evidence type="ECO:0000256" key="5">
    <source>
        <dbReference type="ARBA" id="ARBA00023136"/>
    </source>
</evidence>
<feature type="transmembrane region" description="Helical" evidence="6">
    <location>
        <begin position="156"/>
        <end position="174"/>
    </location>
</feature>
<dbReference type="InterPro" id="IPR051258">
    <property type="entry name" value="Diverse_Substrate_Transporter"/>
</dbReference>
<accession>A0ABV7WUJ7</accession>
<evidence type="ECO:0000256" key="2">
    <source>
        <dbReference type="ARBA" id="ARBA00022475"/>
    </source>
</evidence>
<feature type="transmembrane region" description="Helical" evidence="6">
    <location>
        <begin position="186"/>
        <end position="206"/>
    </location>
</feature>
<dbReference type="PANTHER" id="PTHR42920">
    <property type="entry name" value="OS03G0707200 PROTEIN-RELATED"/>
    <property type="match status" value="1"/>
</dbReference>
<keyword evidence="4 6" id="KW-1133">Transmembrane helix</keyword>
<feature type="transmembrane region" description="Helical" evidence="6">
    <location>
        <begin position="98"/>
        <end position="117"/>
    </location>
</feature>
<feature type="transmembrane region" description="Helical" evidence="6">
    <location>
        <begin position="277"/>
        <end position="296"/>
    </location>
</feature>
<feature type="domain" description="EamA" evidence="7">
    <location>
        <begin position="7"/>
        <end position="141"/>
    </location>
</feature>
<feature type="transmembrane region" description="Helical" evidence="6">
    <location>
        <begin position="67"/>
        <end position="86"/>
    </location>
</feature>
<dbReference type="SUPFAM" id="SSF103481">
    <property type="entry name" value="Multidrug resistance efflux transporter EmrE"/>
    <property type="match status" value="2"/>
</dbReference>
<dbReference type="RefSeq" id="WP_290279939.1">
    <property type="nucleotide sequence ID" value="NZ_JAUFQI010000001.1"/>
</dbReference>
<dbReference type="InterPro" id="IPR037185">
    <property type="entry name" value="EmrE-like"/>
</dbReference>
<evidence type="ECO:0000313" key="9">
    <source>
        <dbReference type="Proteomes" id="UP001595710"/>
    </source>
</evidence>
<dbReference type="PANTHER" id="PTHR42920:SF11">
    <property type="entry name" value="INNER MEMBRANE PROTEIN YTFF"/>
    <property type="match status" value="1"/>
</dbReference>
<feature type="domain" description="EamA" evidence="7">
    <location>
        <begin position="157"/>
        <end position="293"/>
    </location>
</feature>
<feature type="transmembrane region" description="Helical" evidence="6">
    <location>
        <begin position="222"/>
        <end position="244"/>
    </location>
</feature>
<comment type="subcellular location">
    <subcellularLocation>
        <location evidence="1">Cell membrane</location>
        <topology evidence="1">Multi-pass membrane protein</topology>
    </subcellularLocation>
</comment>
<keyword evidence="3 6" id="KW-0812">Transmembrane</keyword>
<gene>
    <name evidence="8" type="ORF">ACFOND_08925</name>
</gene>
<comment type="caution">
    <text evidence="8">The sequence shown here is derived from an EMBL/GenBank/DDBJ whole genome shotgun (WGS) entry which is preliminary data.</text>
</comment>